<keyword evidence="3" id="KW-1185">Reference proteome</keyword>
<dbReference type="EMBL" id="VSRR010031652">
    <property type="protein sequence ID" value="MPC70761.1"/>
    <property type="molecule type" value="Genomic_DNA"/>
</dbReference>
<protein>
    <submittedName>
        <fullName evidence="2">Uncharacterized protein</fullName>
    </submittedName>
</protein>
<sequence>MKRSRRSREEEVMVVAAEVGVAGHTREGRVRAEGAVSGAANERAETEVRGKEGRGLRHAEGSYRRGQSLTPRHHVLLE</sequence>
<accession>A0A5B7HDD2</accession>
<reference evidence="2 3" key="1">
    <citation type="submission" date="2019-05" db="EMBL/GenBank/DDBJ databases">
        <title>Another draft genome of Portunus trituberculatus and its Hox gene families provides insights of decapod evolution.</title>
        <authorList>
            <person name="Jeong J.-H."/>
            <person name="Song I."/>
            <person name="Kim S."/>
            <person name="Choi T."/>
            <person name="Kim D."/>
            <person name="Ryu S."/>
            <person name="Kim W."/>
        </authorList>
    </citation>
    <scope>NUCLEOTIDE SEQUENCE [LARGE SCALE GENOMIC DNA]</scope>
    <source>
        <tissue evidence="2">Muscle</tissue>
    </source>
</reference>
<organism evidence="2 3">
    <name type="scientific">Portunus trituberculatus</name>
    <name type="common">Swimming crab</name>
    <name type="synonym">Neptunus trituberculatus</name>
    <dbReference type="NCBI Taxonomy" id="210409"/>
    <lineage>
        <taxon>Eukaryota</taxon>
        <taxon>Metazoa</taxon>
        <taxon>Ecdysozoa</taxon>
        <taxon>Arthropoda</taxon>
        <taxon>Crustacea</taxon>
        <taxon>Multicrustacea</taxon>
        <taxon>Malacostraca</taxon>
        <taxon>Eumalacostraca</taxon>
        <taxon>Eucarida</taxon>
        <taxon>Decapoda</taxon>
        <taxon>Pleocyemata</taxon>
        <taxon>Brachyura</taxon>
        <taxon>Eubrachyura</taxon>
        <taxon>Portunoidea</taxon>
        <taxon>Portunidae</taxon>
        <taxon>Portuninae</taxon>
        <taxon>Portunus</taxon>
    </lineage>
</organism>
<comment type="caution">
    <text evidence="2">The sequence shown here is derived from an EMBL/GenBank/DDBJ whole genome shotgun (WGS) entry which is preliminary data.</text>
</comment>
<evidence type="ECO:0000313" key="3">
    <source>
        <dbReference type="Proteomes" id="UP000324222"/>
    </source>
</evidence>
<dbReference type="AlphaFoldDB" id="A0A5B7HDD2"/>
<proteinExistence type="predicted"/>
<name>A0A5B7HDD2_PORTR</name>
<gene>
    <name evidence="2" type="ORF">E2C01_065017</name>
</gene>
<evidence type="ECO:0000313" key="2">
    <source>
        <dbReference type="EMBL" id="MPC70761.1"/>
    </source>
</evidence>
<feature type="region of interest" description="Disordered" evidence="1">
    <location>
        <begin position="30"/>
        <end position="78"/>
    </location>
</feature>
<dbReference type="Proteomes" id="UP000324222">
    <property type="component" value="Unassembled WGS sequence"/>
</dbReference>
<feature type="compositionally biased region" description="Basic and acidic residues" evidence="1">
    <location>
        <begin position="42"/>
        <end position="63"/>
    </location>
</feature>
<evidence type="ECO:0000256" key="1">
    <source>
        <dbReference type="SAM" id="MobiDB-lite"/>
    </source>
</evidence>